<feature type="domain" description="NlpC/P60" evidence="6">
    <location>
        <begin position="176"/>
        <end position="329"/>
    </location>
</feature>
<keyword evidence="8" id="KW-1185">Reference proteome</keyword>
<dbReference type="InParanoid" id="A0A4S2MSX4"/>
<dbReference type="EMBL" id="ML220130">
    <property type="protein sequence ID" value="TGZ79573.1"/>
    <property type="molecule type" value="Genomic_DNA"/>
</dbReference>
<evidence type="ECO:0000256" key="1">
    <source>
        <dbReference type="ARBA" id="ARBA00007074"/>
    </source>
</evidence>
<dbReference type="PROSITE" id="PS51935">
    <property type="entry name" value="NLPC_P60"/>
    <property type="match status" value="1"/>
</dbReference>
<name>A0A4S2MSX4_9PEZI</name>
<dbReference type="PANTHER" id="PTHR47359">
    <property type="entry name" value="PEPTIDOGLYCAN DL-ENDOPEPTIDASE CWLO"/>
    <property type="match status" value="1"/>
</dbReference>
<dbReference type="OrthoDB" id="2251794at2759"/>
<feature type="signal peptide" evidence="5">
    <location>
        <begin position="1"/>
        <end position="17"/>
    </location>
</feature>
<proteinExistence type="inferred from homology"/>
<dbReference type="Pfam" id="PF00877">
    <property type="entry name" value="NLPC_P60"/>
    <property type="match status" value="1"/>
</dbReference>
<feature type="chain" id="PRO_5021011702" description="NlpC/P60 domain-containing protein" evidence="5">
    <location>
        <begin position="18"/>
        <end position="330"/>
    </location>
</feature>
<keyword evidence="4" id="KW-0788">Thiol protease</keyword>
<dbReference type="PANTHER" id="PTHR47359:SF3">
    <property type="entry name" value="NLP_P60 DOMAIN-CONTAINING PROTEIN-RELATED"/>
    <property type="match status" value="1"/>
</dbReference>
<dbReference type="AlphaFoldDB" id="A0A4S2MSX4"/>
<dbReference type="GO" id="GO:0008234">
    <property type="term" value="F:cysteine-type peptidase activity"/>
    <property type="evidence" value="ECO:0007669"/>
    <property type="project" value="UniProtKB-KW"/>
</dbReference>
<dbReference type="STRING" id="341454.A0A4S2MSX4"/>
<dbReference type="Proteomes" id="UP000298138">
    <property type="component" value="Unassembled WGS sequence"/>
</dbReference>
<keyword evidence="5" id="KW-0732">Signal</keyword>
<dbReference type="GO" id="GO:0006508">
    <property type="term" value="P:proteolysis"/>
    <property type="evidence" value="ECO:0007669"/>
    <property type="project" value="UniProtKB-KW"/>
</dbReference>
<evidence type="ECO:0000256" key="3">
    <source>
        <dbReference type="ARBA" id="ARBA00022801"/>
    </source>
</evidence>
<dbReference type="InterPro" id="IPR038765">
    <property type="entry name" value="Papain-like_cys_pep_sf"/>
</dbReference>
<evidence type="ECO:0000259" key="6">
    <source>
        <dbReference type="PROSITE" id="PS51935"/>
    </source>
</evidence>
<dbReference type="InterPro" id="IPR051794">
    <property type="entry name" value="PG_Endopeptidase_C40"/>
</dbReference>
<reference evidence="7 8" key="1">
    <citation type="submission" date="2019-04" db="EMBL/GenBank/DDBJ databases">
        <title>Comparative genomics and transcriptomics to analyze fruiting body development in filamentous ascomycetes.</title>
        <authorList>
            <consortium name="DOE Joint Genome Institute"/>
            <person name="Lutkenhaus R."/>
            <person name="Traeger S."/>
            <person name="Breuer J."/>
            <person name="Kuo A."/>
            <person name="Lipzen A."/>
            <person name="Pangilinan J."/>
            <person name="Dilworth D."/>
            <person name="Sandor L."/>
            <person name="Poggeler S."/>
            <person name="Barry K."/>
            <person name="Grigoriev I.V."/>
            <person name="Nowrousian M."/>
        </authorList>
    </citation>
    <scope>NUCLEOTIDE SEQUENCE [LARGE SCALE GENOMIC DNA]</scope>
    <source>
        <strain evidence="7 8">CBS 389.68</strain>
    </source>
</reference>
<dbReference type="Gene3D" id="3.90.1720.10">
    <property type="entry name" value="endopeptidase domain like (from Nostoc punctiforme)"/>
    <property type="match status" value="1"/>
</dbReference>
<accession>A0A4S2MSX4</accession>
<evidence type="ECO:0000256" key="4">
    <source>
        <dbReference type="ARBA" id="ARBA00022807"/>
    </source>
</evidence>
<organism evidence="7 8">
    <name type="scientific">Ascodesmis nigricans</name>
    <dbReference type="NCBI Taxonomy" id="341454"/>
    <lineage>
        <taxon>Eukaryota</taxon>
        <taxon>Fungi</taxon>
        <taxon>Dikarya</taxon>
        <taxon>Ascomycota</taxon>
        <taxon>Pezizomycotina</taxon>
        <taxon>Pezizomycetes</taxon>
        <taxon>Pezizales</taxon>
        <taxon>Ascodesmidaceae</taxon>
        <taxon>Ascodesmis</taxon>
    </lineage>
</organism>
<protein>
    <recommendedName>
        <fullName evidence="6">NlpC/P60 domain-containing protein</fullName>
    </recommendedName>
</protein>
<evidence type="ECO:0000313" key="7">
    <source>
        <dbReference type="EMBL" id="TGZ79573.1"/>
    </source>
</evidence>
<evidence type="ECO:0000256" key="5">
    <source>
        <dbReference type="SAM" id="SignalP"/>
    </source>
</evidence>
<dbReference type="InterPro" id="IPR000064">
    <property type="entry name" value="NLP_P60_dom"/>
</dbReference>
<comment type="similarity">
    <text evidence="1">Belongs to the peptidase C40 family.</text>
</comment>
<evidence type="ECO:0000313" key="8">
    <source>
        <dbReference type="Proteomes" id="UP000298138"/>
    </source>
</evidence>
<sequence>MQIHHFLLLFAATLAIATPVDIFERAVGGACSAPEGSGTCIDRSTCKGISYSQPYCPNDPNNIECCVVHSCTVSQGSGYCRSVSMNGCSGGTFYAGTGPNWPCPGSDDIKCCVKSSAPPNTGGSCSVPQGSGTCRSVSSQGCSGGKFYSGTGPNWPCPGSDDIQCCVTGGTTPPSGDVGARILAKAMTQAGLPYAWGGGTCSGPSGDQPPYDYGEIGFDCSGLVCYAVCQITGRNLFAEGLRNTHNMYCAAESTLKYKKYPIAQRKAGDFVFYGGACDCSNWGNIHHVGIVMTDTAYMWNAPNDSVNRVQQNSIYNFGETPCPYVIRPTA</sequence>
<gene>
    <name evidence="7" type="ORF">EX30DRAFT_365113</name>
</gene>
<keyword evidence="3" id="KW-0378">Hydrolase</keyword>
<keyword evidence="2" id="KW-0645">Protease</keyword>
<evidence type="ECO:0000256" key="2">
    <source>
        <dbReference type="ARBA" id="ARBA00022670"/>
    </source>
</evidence>
<dbReference type="SUPFAM" id="SSF54001">
    <property type="entry name" value="Cysteine proteinases"/>
    <property type="match status" value="1"/>
</dbReference>